<organism evidence="14 15">
    <name type="scientific">Mytilus coruscus</name>
    <name type="common">Sea mussel</name>
    <dbReference type="NCBI Taxonomy" id="42192"/>
    <lineage>
        <taxon>Eukaryota</taxon>
        <taxon>Metazoa</taxon>
        <taxon>Spiralia</taxon>
        <taxon>Lophotrochozoa</taxon>
        <taxon>Mollusca</taxon>
        <taxon>Bivalvia</taxon>
        <taxon>Autobranchia</taxon>
        <taxon>Pteriomorphia</taxon>
        <taxon>Mytilida</taxon>
        <taxon>Mytiloidea</taxon>
        <taxon>Mytilidae</taxon>
        <taxon>Mytilinae</taxon>
        <taxon>Mytilus</taxon>
    </lineage>
</organism>
<feature type="compositionally biased region" description="Polar residues" evidence="12">
    <location>
        <begin position="923"/>
        <end position="936"/>
    </location>
</feature>
<dbReference type="PROSITE" id="PS00411">
    <property type="entry name" value="KINESIN_MOTOR_1"/>
    <property type="match status" value="1"/>
</dbReference>
<feature type="compositionally biased region" description="Basic and acidic residues" evidence="12">
    <location>
        <begin position="1315"/>
        <end position="1332"/>
    </location>
</feature>
<feature type="region of interest" description="Disordered" evidence="12">
    <location>
        <begin position="1303"/>
        <end position="1338"/>
    </location>
</feature>
<dbReference type="GO" id="GO:0003777">
    <property type="term" value="F:microtubule motor activity"/>
    <property type="evidence" value="ECO:0007669"/>
    <property type="project" value="InterPro"/>
</dbReference>
<feature type="coiled-coil region" evidence="11">
    <location>
        <begin position="387"/>
        <end position="414"/>
    </location>
</feature>
<comment type="subcellular location">
    <subcellularLocation>
        <location evidence="1">Cytoplasm</location>
        <location evidence="1">Cytoskeleton</location>
        <location evidence="1">Spindle</location>
    </subcellularLocation>
</comment>
<dbReference type="FunFam" id="3.40.850.10:FF:000034">
    <property type="entry name" value="Kinesin family member 15"/>
    <property type="match status" value="1"/>
</dbReference>
<dbReference type="InterPro" id="IPR019821">
    <property type="entry name" value="Kinesin_motor_CS"/>
</dbReference>
<dbReference type="PANTHER" id="PTHR37739">
    <property type="entry name" value="KINESIN-LIKE PROTEIN KIN-12D"/>
    <property type="match status" value="1"/>
</dbReference>
<evidence type="ECO:0000259" key="13">
    <source>
        <dbReference type="PROSITE" id="PS50067"/>
    </source>
</evidence>
<dbReference type="SUPFAM" id="SSF52540">
    <property type="entry name" value="P-loop containing nucleoside triphosphate hydrolases"/>
    <property type="match status" value="1"/>
</dbReference>
<evidence type="ECO:0000256" key="6">
    <source>
        <dbReference type="ARBA" id="ARBA00023054"/>
    </source>
</evidence>
<protein>
    <submittedName>
        <fullName evidence="14">KIF15</fullName>
    </submittedName>
</protein>
<evidence type="ECO:0000313" key="14">
    <source>
        <dbReference type="EMBL" id="CAC5389212.1"/>
    </source>
</evidence>
<dbReference type="Pfam" id="PF15908">
    <property type="entry name" value="HMMR_C"/>
    <property type="match status" value="1"/>
</dbReference>
<dbReference type="Pfam" id="PF00225">
    <property type="entry name" value="Kinesin"/>
    <property type="match status" value="1"/>
</dbReference>
<evidence type="ECO:0000313" key="15">
    <source>
        <dbReference type="Proteomes" id="UP000507470"/>
    </source>
</evidence>
<sequence>MGTSCTKFQRRDYLLAKFQRLGGKRVVEIRLQHIPMLFSSDVSNRTYIISTQDESTSQNVAPNDVVMELNRSASCCSAFSNDKQELELIELENKDEIEVESLFNVIGKPIIECCVSGYNGTIFAYGQTGSGKTHTMLGPCEDADNFQHELRGIIPRSFENLFNNVASEQEMNKGKEFLLKCSFLEIYREDVFDLLEPSNRGLHLRENMKKGVFVEGLVENAVTSAVEAYQVLNSGWINRRVASTSMNRESSRSHAVFTITIESKEKKDGVQSLRMSQLNLVDLAGSERQKDSNAVGKRLKEAGSINKSLSVLGNVINSLVHISHGKTRHIPYRDSKLTFLLRDSLGGNAKTHIIACVHPSSKCFGESLSTLQFAGRAKMIKNKAVINEDSQGNVMALQIEIRKLKEMLQQYTSGTIRMEPSMTGIKQESDNTSSVSDSEWKERFIQAMLLRENCAQEKMIFEEKLIKLRDQCNKKDACLQSTKMVVKFRENRISQLESALKKNGLQSDDKDKYAEDLKAEISLLQEQVKQHPMVAKYSMEIQALKSQLKNERAQNDNTNRNKADLLMELDGKYKELTQDKKIFTPSQTPKEENVATATVEKYKSQVNNLQEEVAKLKEQLTENADAAEKEKVELNSEIESLKSTVKDLSTSLKTQKLTNKIERENMNDIHLQTITQITTPKKAAYTLRNRVIVAPSTGSNTPSLNDSIPFEKDEDIFDETQPDFMMEQAHQALMDEMKILQDKNNSLSERIAEFETEAIQLRQHISKVDHQNGQLNEILDRERADLASRAESSEKQVIELQKQLLESQEEARLNKEEARDYNVMMTSNEKQLDDLKKELKFTKEDNEKNLNTLETKLVQLAAELDNITKNLETTLEIKESLQEEVDTLQVEKIFKDSLISELEETLRNEKSKMSDLLRENQTLLQESQQERSTLSDQLREEERQNEANNQTISNLQRELQNLEQTANTQQKQLTQNTEVISDYLDKIKDLKTSLFEKNFTLETEQEKTKSLEESVQSLVSEIKCVKSQVLNLEEEKKKLEEDHQTELSNVNEQVDCLTKNFNELEEEHRKVQKSKNDLEKQFETLKDEKEALNTLIKENKEAYENEVTDLKQQVVYAEKRLIDKESESEEVFGKLIEELTSKNERLKENNSDLCHSIKELQESKEEKNRENEELKNKLKVIESLSEGFRNQKQCLEYEMQNKRDTLDKLSVESMVKEEQIRGLESDFERMKEESSNIKAENEVLQIRLCEIDKEMSEVNERNKILLEENAKLVGHQNLKQKIHYTAKLKDENNFLREQLSKHQQEIMKLKSGTPSKKENRSPLKHWNEKQWDEAEESL</sequence>
<reference evidence="14 15" key="1">
    <citation type="submission" date="2020-06" db="EMBL/GenBank/DDBJ databases">
        <authorList>
            <person name="Li R."/>
            <person name="Bekaert M."/>
        </authorList>
    </citation>
    <scope>NUCLEOTIDE SEQUENCE [LARGE SCALE GENOMIC DNA]</scope>
    <source>
        <strain evidence="15">wild</strain>
    </source>
</reference>
<gene>
    <name evidence="14" type="ORF">MCOR_24407</name>
</gene>
<dbReference type="GO" id="GO:0000278">
    <property type="term" value="P:mitotic cell cycle"/>
    <property type="evidence" value="ECO:0007669"/>
    <property type="project" value="UniProtKB-ARBA"/>
</dbReference>
<dbReference type="PROSITE" id="PS50067">
    <property type="entry name" value="KINESIN_MOTOR_2"/>
    <property type="match status" value="1"/>
</dbReference>
<dbReference type="GO" id="GO:0005829">
    <property type="term" value="C:cytosol"/>
    <property type="evidence" value="ECO:0007669"/>
    <property type="project" value="UniProtKB-ARBA"/>
</dbReference>
<keyword evidence="5 10" id="KW-0067">ATP-binding</keyword>
<keyword evidence="4 10" id="KW-0547">Nucleotide-binding</keyword>
<evidence type="ECO:0000256" key="2">
    <source>
        <dbReference type="ARBA" id="ARBA00022490"/>
    </source>
</evidence>
<dbReference type="SMART" id="SM00129">
    <property type="entry name" value="KISc"/>
    <property type="match status" value="1"/>
</dbReference>
<name>A0A6J8BZW8_MYTCO</name>
<keyword evidence="6 11" id="KW-0175">Coiled coil</keyword>
<evidence type="ECO:0000256" key="12">
    <source>
        <dbReference type="SAM" id="MobiDB-lite"/>
    </source>
</evidence>
<dbReference type="GO" id="GO:0007018">
    <property type="term" value="P:microtubule-based movement"/>
    <property type="evidence" value="ECO:0007669"/>
    <property type="project" value="InterPro"/>
</dbReference>
<feature type="domain" description="Kinesin motor" evidence="13">
    <location>
        <begin position="100"/>
        <end position="380"/>
    </location>
</feature>
<evidence type="ECO:0000256" key="3">
    <source>
        <dbReference type="ARBA" id="ARBA00022701"/>
    </source>
</evidence>
<dbReference type="GO" id="GO:0005813">
    <property type="term" value="C:centrosome"/>
    <property type="evidence" value="ECO:0007669"/>
    <property type="project" value="UniProtKB-ARBA"/>
</dbReference>
<dbReference type="InterPro" id="IPR027417">
    <property type="entry name" value="P-loop_NTPase"/>
</dbReference>
<feature type="binding site" evidence="10">
    <location>
        <begin position="126"/>
        <end position="133"/>
    </location>
    <ligand>
        <name>ATP</name>
        <dbReference type="ChEBI" id="CHEBI:30616"/>
    </ligand>
</feature>
<dbReference type="Gene3D" id="3.40.850.10">
    <property type="entry name" value="Kinesin motor domain"/>
    <property type="match status" value="1"/>
</dbReference>
<keyword evidence="8" id="KW-0206">Cytoskeleton</keyword>
<evidence type="ECO:0000256" key="10">
    <source>
        <dbReference type="PROSITE-ProRule" id="PRU00283"/>
    </source>
</evidence>
<dbReference type="GO" id="GO:0008017">
    <property type="term" value="F:microtubule binding"/>
    <property type="evidence" value="ECO:0007669"/>
    <property type="project" value="InterPro"/>
</dbReference>
<dbReference type="PRINTS" id="PR00380">
    <property type="entry name" value="KINESINHEAVY"/>
</dbReference>
<feature type="region of interest" description="Disordered" evidence="12">
    <location>
        <begin position="923"/>
        <end position="949"/>
    </location>
</feature>
<accession>A0A6J8BZW8</accession>
<dbReference type="InterPro" id="IPR031794">
    <property type="entry name" value="HMMR_C"/>
</dbReference>
<proteinExistence type="inferred from homology"/>
<dbReference type="GO" id="GO:0005874">
    <property type="term" value="C:microtubule"/>
    <property type="evidence" value="ECO:0007669"/>
    <property type="project" value="UniProtKB-KW"/>
</dbReference>
<evidence type="ECO:0000256" key="9">
    <source>
        <dbReference type="ARBA" id="ARBA00034488"/>
    </source>
</evidence>
<feature type="coiled-coil region" evidence="11">
    <location>
        <begin position="534"/>
        <end position="568"/>
    </location>
</feature>
<dbReference type="InterPro" id="IPR036961">
    <property type="entry name" value="Kinesin_motor_dom_sf"/>
</dbReference>
<keyword evidence="15" id="KW-1185">Reference proteome</keyword>
<evidence type="ECO:0000256" key="5">
    <source>
        <dbReference type="ARBA" id="ARBA00022840"/>
    </source>
</evidence>
<evidence type="ECO:0000256" key="7">
    <source>
        <dbReference type="ARBA" id="ARBA00023175"/>
    </source>
</evidence>
<keyword evidence="7 10" id="KW-0505">Motor protein</keyword>
<dbReference type="Proteomes" id="UP000507470">
    <property type="component" value="Unassembled WGS sequence"/>
</dbReference>
<dbReference type="PANTHER" id="PTHR37739:SF8">
    <property type="entry name" value="KINESIN-LIKE PROTEIN KIN-12D"/>
    <property type="match status" value="1"/>
</dbReference>
<dbReference type="GO" id="GO:0005819">
    <property type="term" value="C:spindle"/>
    <property type="evidence" value="ECO:0007669"/>
    <property type="project" value="UniProtKB-SubCell"/>
</dbReference>
<feature type="coiled-coil region" evidence="11">
    <location>
        <begin position="592"/>
        <end position="651"/>
    </location>
</feature>
<keyword evidence="3" id="KW-0493">Microtubule</keyword>
<comment type="similarity">
    <text evidence="9">Belongs to the TRAFAC class myosin-kinesin ATPase superfamily. Kinesin family. KIN-12 subfamily.</text>
</comment>
<evidence type="ECO:0000256" key="4">
    <source>
        <dbReference type="ARBA" id="ARBA00022741"/>
    </source>
</evidence>
<evidence type="ECO:0000256" key="8">
    <source>
        <dbReference type="ARBA" id="ARBA00023212"/>
    </source>
</evidence>
<dbReference type="InterPro" id="IPR001752">
    <property type="entry name" value="Kinesin_motor_dom"/>
</dbReference>
<keyword evidence="2" id="KW-0963">Cytoplasm</keyword>
<dbReference type="EMBL" id="CACVKT020004324">
    <property type="protein sequence ID" value="CAC5389212.1"/>
    <property type="molecule type" value="Genomic_DNA"/>
</dbReference>
<evidence type="ECO:0000256" key="11">
    <source>
        <dbReference type="SAM" id="Coils"/>
    </source>
</evidence>
<dbReference type="InterPro" id="IPR044986">
    <property type="entry name" value="KIF15/KIN-12"/>
</dbReference>
<dbReference type="OrthoDB" id="3176171at2759"/>
<evidence type="ECO:0000256" key="1">
    <source>
        <dbReference type="ARBA" id="ARBA00004186"/>
    </source>
</evidence>
<dbReference type="GO" id="GO:0005524">
    <property type="term" value="F:ATP binding"/>
    <property type="evidence" value="ECO:0007669"/>
    <property type="project" value="UniProtKB-UniRule"/>
</dbReference>